<proteinExistence type="predicted"/>
<dbReference type="InterPro" id="IPR048369">
    <property type="entry name" value="COG6_C"/>
</dbReference>
<sequence>MLNCLNAIKSVIILYQYTDTKLEMIKAQIDANEDVLVSEQASLILTKTGLVEIYTKCLAHQPNQGPLSKISGMEAERISSAVSLFNAFLERPDGYQCNQVAKISSTRIRESIQVRTMDNVIRAYNVILTKIKNPDNLYPEVNMKTVEEIKEILK</sequence>
<feature type="domain" description="Conserved Oligomeric Golgi complex subunit 6 C-terminal" evidence="1">
    <location>
        <begin position="1"/>
        <end position="153"/>
    </location>
</feature>
<name>A0A914EH67_9BILA</name>
<dbReference type="PANTHER" id="PTHR21506:SF0">
    <property type="entry name" value="CONSERVED OLIGOMERIC GOLGI COMPLEX SUBUNIT 6"/>
    <property type="match status" value="1"/>
</dbReference>
<dbReference type="AlphaFoldDB" id="A0A914EH67"/>
<dbReference type="InterPro" id="IPR010490">
    <property type="entry name" value="COG6"/>
</dbReference>
<evidence type="ECO:0000313" key="2">
    <source>
        <dbReference type="Proteomes" id="UP000887540"/>
    </source>
</evidence>
<organism evidence="2 3">
    <name type="scientific">Acrobeloides nanus</name>
    <dbReference type="NCBI Taxonomy" id="290746"/>
    <lineage>
        <taxon>Eukaryota</taxon>
        <taxon>Metazoa</taxon>
        <taxon>Ecdysozoa</taxon>
        <taxon>Nematoda</taxon>
        <taxon>Chromadorea</taxon>
        <taxon>Rhabditida</taxon>
        <taxon>Tylenchina</taxon>
        <taxon>Cephalobomorpha</taxon>
        <taxon>Cephaloboidea</taxon>
        <taxon>Cephalobidae</taxon>
        <taxon>Acrobeloides</taxon>
    </lineage>
</organism>
<dbReference type="Pfam" id="PF20653">
    <property type="entry name" value="COG6_C"/>
    <property type="match status" value="1"/>
</dbReference>
<dbReference type="WBParaSite" id="ACRNAN_scaffold7853.g12227.t1">
    <property type="protein sequence ID" value="ACRNAN_scaffold7853.g12227.t1"/>
    <property type="gene ID" value="ACRNAN_scaffold7853.g12227"/>
</dbReference>
<accession>A0A914EH67</accession>
<dbReference type="GO" id="GO:0006891">
    <property type="term" value="P:intra-Golgi vesicle-mediated transport"/>
    <property type="evidence" value="ECO:0007669"/>
    <property type="project" value="InterPro"/>
</dbReference>
<reference evidence="3" key="1">
    <citation type="submission" date="2022-11" db="UniProtKB">
        <authorList>
            <consortium name="WormBaseParasite"/>
        </authorList>
    </citation>
    <scope>IDENTIFICATION</scope>
</reference>
<dbReference type="GO" id="GO:0017119">
    <property type="term" value="C:Golgi transport complex"/>
    <property type="evidence" value="ECO:0007669"/>
    <property type="project" value="InterPro"/>
</dbReference>
<dbReference type="Proteomes" id="UP000887540">
    <property type="component" value="Unplaced"/>
</dbReference>
<dbReference type="PANTHER" id="PTHR21506">
    <property type="entry name" value="COMPONENT OF OLIGOMERIC GOLGI COMPLEX 6"/>
    <property type="match status" value="1"/>
</dbReference>
<evidence type="ECO:0000259" key="1">
    <source>
        <dbReference type="Pfam" id="PF20653"/>
    </source>
</evidence>
<evidence type="ECO:0000313" key="3">
    <source>
        <dbReference type="WBParaSite" id="ACRNAN_scaffold7853.g12227.t1"/>
    </source>
</evidence>
<protein>
    <submittedName>
        <fullName evidence="3">Conserved oligomeric Golgi complex subunit 6</fullName>
    </submittedName>
</protein>
<keyword evidence="2" id="KW-1185">Reference proteome</keyword>